<dbReference type="AlphaFoldDB" id="A0A5B8KY53"/>
<evidence type="ECO:0000313" key="5">
    <source>
        <dbReference type="EMBL" id="QDZ00555.1"/>
    </source>
</evidence>
<accession>A0A5B8KY53</accession>
<keyword evidence="6" id="KW-1185">Reference proteome</keyword>
<keyword evidence="3" id="KW-0238">DNA-binding</keyword>
<protein>
    <submittedName>
        <fullName evidence="5">Restriction endonuclease subunit S</fullName>
    </submittedName>
</protein>
<name>A0A5B8KY53_9HYPH</name>
<dbReference type="Gene3D" id="3.90.220.20">
    <property type="entry name" value="DNA methylase specificity domains"/>
    <property type="match status" value="2"/>
</dbReference>
<dbReference type="Proteomes" id="UP000321389">
    <property type="component" value="Chromosome"/>
</dbReference>
<dbReference type="GO" id="GO:0003677">
    <property type="term" value="F:DNA binding"/>
    <property type="evidence" value="ECO:0007669"/>
    <property type="project" value="UniProtKB-KW"/>
</dbReference>
<evidence type="ECO:0000313" key="6">
    <source>
        <dbReference type="Proteomes" id="UP000321389"/>
    </source>
</evidence>
<dbReference type="GO" id="GO:0009307">
    <property type="term" value="P:DNA restriction-modification system"/>
    <property type="evidence" value="ECO:0007669"/>
    <property type="project" value="UniProtKB-KW"/>
</dbReference>
<sequence length="420" mass="46208">MSSKGKSPVALIPQRRFPGFFEPWLFEPLSSVLSEHKVKNTARHEVFSVSMDSGIVNQVEHLGRSYAAADTSNYNVGHRFDVVYTKSPLRAFPFGIVKQCKFDGEVALSPLYGVFTPNNPYVGLMIEAFFEAPERAQAFLSPLCQKGAKNTLQITNETFLSGRMLLPIEEGEQQKIADCLGSADALIAALGRKVEALKAHKKGLMQQLFPQEGETQPRRRFPEFEGAGEWREMSVGDFGQVITGSTPSTADPTLYEGSIPFVSPADISDLRYVDETRTTLTEAGFEKTRPVRAGSILFVCIGSSIGKIAQNTQECATNQQINAVIPSAKHSDGFVYFALSNASDRIALLAGRQAVPIINKSMFSSVRLLVPDLLEQERIAKCLASLDDLIAAESRKLDTLKTHKKGLMQQLFPRIGERDA</sequence>
<dbReference type="EMBL" id="CP042301">
    <property type="protein sequence ID" value="QDZ00555.1"/>
    <property type="molecule type" value="Genomic_DNA"/>
</dbReference>
<dbReference type="SUPFAM" id="SSF116734">
    <property type="entry name" value="DNA methylase specificity domain"/>
    <property type="match status" value="2"/>
</dbReference>
<keyword evidence="2" id="KW-0680">Restriction system</keyword>
<evidence type="ECO:0000256" key="3">
    <source>
        <dbReference type="ARBA" id="ARBA00023125"/>
    </source>
</evidence>
<evidence type="ECO:0000259" key="4">
    <source>
        <dbReference type="Pfam" id="PF01420"/>
    </source>
</evidence>
<gene>
    <name evidence="5" type="ORF">FQ775_09265</name>
</gene>
<dbReference type="GO" id="GO:0004519">
    <property type="term" value="F:endonuclease activity"/>
    <property type="evidence" value="ECO:0007669"/>
    <property type="project" value="UniProtKB-KW"/>
</dbReference>
<dbReference type="OrthoDB" id="164285at2"/>
<keyword evidence="5" id="KW-0540">Nuclease</keyword>
<dbReference type="PANTHER" id="PTHR30408">
    <property type="entry name" value="TYPE-1 RESTRICTION ENZYME ECOKI SPECIFICITY PROTEIN"/>
    <property type="match status" value="1"/>
</dbReference>
<reference evidence="5" key="1">
    <citation type="submission" date="2020-04" db="EMBL/GenBank/DDBJ databases">
        <title>Nitratireductor sp. nov. isolated from mangrove soil.</title>
        <authorList>
            <person name="Ye Y."/>
        </authorList>
    </citation>
    <scope>NUCLEOTIDE SEQUENCE</scope>
    <source>
        <strain evidence="5">SY7</strain>
    </source>
</reference>
<keyword evidence="5" id="KW-0255">Endonuclease</keyword>
<keyword evidence="5" id="KW-0378">Hydrolase</keyword>
<dbReference type="Pfam" id="PF01420">
    <property type="entry name" value="Methylase_S"/>
    <property type="match status" value="1"/>
</dbReference>
<feature type="domain" description="Type I restriction modification DNA specificity" evidence="4">
    <location>
        <begin position="229"/>
        <end position="401"/>
    </location>
</feature>
<organism evidence="5 6">
    <name type="scientific">Nitratireductor mangrovi</name>
    <dbReference type="NCBI Taxonomy" id="2599600"/>
    <lineage>
        <taxon>Bacteria</taxon>
        <taxon>Pseudomonadati</taxon>
        <taxon>Pseudomonadota</taxon>
        <taxon>Alphaproteobacteria</taxon>
        <taxon>Hyphomicrobiales</taxon>
        <taxon>Phyllobacteriaceae</taxon>
        <taxon>Nitratireductor</taxon>
    </lineage>
</organism>
<evidence type="ECO:0000256" key="1">
    <source>
        <dbReference type="ARBA" id="ARBA00010923"/>
    </source>
</evidence>
<dbReference type="InterPro" id="IPR000055">
    <property type="entry name" value="Restrct_endonuc_typeI_TRD"/>
</dbReference>
<proteinExistence type="inferred from homology"/>
<dbReference type="Gene3D" id="1.10.287.1120">
    <property type="entry name" value="Bipartite methylase S protein"/>
    <property type="match status" value="1"/>
</dbReference>
<evidence type="ECO:0000256" key="2">
    <source>
        <dbReference type="ARBA" id="ARBA00022747"/>
    </source>
</evidence>
<comment type="similarity">
    <text evidence="1">Belongs to the type-I restriction system S methylase family.</text>
</comment>
<dbReference type="InterPro" id="IPR052021">
    <property type="entry name" value="Type-I_RS_S_subunit"/>
</dbReference>
<dbReference type="RefSeq" id="WP_146299203.1">
    <property type="nucleotide sequence ID" value="NZ_CP042301.2"/>
</dbReference>
<dbReference type="REBASE" id="364414">
    <property type="entry name" value="S.NspSY7ORF9255P"/>
</dbReference>
<dbReference type="PANTHER" id="PTHR30408:SF12">
    <property type="entry name" value="TYPE I RESTRICTION ENZYME MJAVIII SPECIFICITY SUBUNIT"/>
    <property type="match status" value="1"/>
</dbReference>
<dbReference type="KEGG" id="niy:FQ775_09265"/>
<dbReference type="InterPro" id="IPR044946">
    <property type="entry name" value="Restrct_endonuc_typeI_TRD_sf"/>
</dbReference>
<dbReference type="CDD" id="cd17286">
    <property type="entry name" value="RMtype1_S_Lla161ORF747P_TRD1-CR1_like"/>
    <property type="match status" value="1"/>
</dbReference>